<reference evidence="1" key="1">
    <citation type="submission" date="2021-09" db="EMBL/GenBank/DDBJ databases">
        <authorList>
            <consortium name="Pathogen Informatics"/>
        </authorList>
    </citation>
    <scope>NUCLEOTIDE SEQUENCE</scope>
</reference>
<sequence length="100" mass="11807">MERLRRITACFKCFRIGQITNFSHFWNLELIGIQEQSNACDAEKALQQFKQSITKVKQRYQADPQLLNRYNRIIKEQLNSNIIEKVSSNMNQIGTIHHLI</sequence>
<dbReference type="AlphaFoldDB" id="A0A8J2PYV8"/>
<evidence type="ECO:0000313" key="2">
    <source>
        <dbReference type="Proteomes" id="UP000746747"/>
    </source>
</evidence>
<dbReference type="OrthoDB" id="5873130at2759"/>
<accession>A0A8J2PYV8</accession>
<organism evidence="1 2">
    <name type="scientific">Cercopithifilaria johnstoni</name>
    <dbReference type="NCBI Taxonomy" id="2874296"/>
    <lineage>
        <taxon>Eukaryota</taxon>
        <taxon>Metazoa</taxon>
        <taxon>Ecdysozoa</taxon>
        <taxon>Nematoda</taxon>
        <taxon>Chromadorea</taxon>
        <taxon>Rhabditida</taxon>
        <taxon>Spirurina</taxon>
        <taxon>Spiruromorpha</taxon>
        <taxon>Filarioidea</taxon>
        <taxon>Onchocercidae</taxon>
        <taxon>Cercopithifilaria</taxon>
    </lineage>
</organism>
<comment type="caution">
    <text evidence="1">The sequence shown here is derived from an EMBL/GenBank/DDBJ whole genome shotgun (WGS) entry which is preliminary data.</text>
</comment>
<protein>
    <submittedName>
        <fullName evidence="1">Uncharacterized protein</fullName>
    </submittedName>
</protein>
<proteinExistence type="predicted"/>
<dbReference type="Proteomes" id="UP000746747">
    <property type="component" value="Unassembled WGS sequence"/>
</dbReference>
<gene>
    <name evidence="1" type="ORF">CJOHNSTONI_LOCUS3315</name>
</gene>
<keyword evidence="2" id="KW-1185">Reference proteome</keyword>
<evidence type="ECO:0000313" key="1">
    <source>
        <dbReference type="EMBL" id="CAG9533054.1"/>
    </source>
</evidence>
<name>A0A8J2PYV8_9BILA</name>
<dbReference type="EMBL" id="CAKAEH010001174">
    <property type="protein sequence ID" value="CAG9533054.1"/>
    <property type="molecule type" value="Genomic_DNA"/>
</dbReference>